<reference evidence="6 7" key="1">
    <citation type="submission" date="2019-08" db="EMBL/GenBank/DDBJ databases">
        <title>Microbe sample from Colwellia echini.</title>
        <authorList>
            <person name="Christiansen L."/>
            <person name="Pathiraja D."/>
            <person name="Schultz-Johansen M."/>
            <person name="Choi I.-G."/>
            <person name="Stougaard P."/>
        </authorList>
    </citation>
    <scope>NUCLEOTIDE SEQUENCE [LARGE SCALE GENOMIC DNA]</scope>
    <source>
        <strain evidence="6 7">A3</strain>
    </source>
</reference>
<comment type="caution">
    <text evidence="6">The sequence shown here is derived from an EMBL/GenBank/DDBJ whole genome shotgun (WGS) entry which is preliminary data.</text>
</comment>
<keyword evidence="7" id="KW-1185">Reference proteome</keyword>
<comment type="function">
    <text evidence="4">Required for resistance to DNA-damaging agents.</text>
</comment>
<dbReference type="InterPro" id="IPR006016">
    <property type="entry name" value="UspA"/>
</dbReference>
<feature type="domain" description="UspA" evidence="5">
    <location>
        <begin position="5"/>
        <end position="146"/>
    </location>
</feature>
<name>A0ABY3MYJ8_9GAMM</name>
<dbReference type="PANTHER" id="PTHR47892">
    <property type="entry name" value="UNIVERSAL STRESS PROTEIN E"/>
    <property type="match status" value="1"/>
</dbReference>
<dbReference type="EMBL" id="PJAI02000005">
    <property type="protein sequence ID" value="TYK66303.1"/>
    <property type="molecule type" value="Genomic_DNA"/>
</dbReference>
<evidence type="ECO:0000256" key="4">
    <source>
        <dbReference type="ARBA" id="ARBA00037131"/>
    </source>
</evidence>
<keyword evidence="3" id="KW-0963">Cytoplasm</keyword>
<accession>A0ABY3MYJ8</accession>
<dbReference type="Proteomes" id="UP000815846">
    <property type="component" value="Unassembled WGS sequence"/>
</dbReference>
<dbReference type="PANTHER" id="PTHR47892:SF1">
    <property type="entry name" value="UNIVERSAL STRESS PROTEIN E"/>
    <property type="match status" value="1"/>
</dbReference>
<organism evidence="6 7">
    <name type="scientific">Colwellia echini</name>
    <dbReference type="NCBI Taxonomy" id="1982103"/>
    <lineage>
        <taxon>Bacteria</taxon>
        <taxon>Pseudomonadati</taxon>
        <taxon>Pseudomonadota</taxon>
        <taxon>Gammaproteobacteria</taxon>
        <taxon>Alteromonadales</taxon>
        <taxon>Colwelliaceae</taxon>
        <taxon>Colwellia</taxon>
    </lineage>
</organism>
<evidence type="ECO:0000256" key="2">
    <source>
        <dbReference type="ARBA" id="ARBA00008791"/>
    </source>
</evidence>
<evidence type="ECO:0000259" key="5">
    <source>
        <dbReference type="Pfam" id="PF00582"/>
    </source>
</evidence>
<comment type="similarity">
    <text evidence="2">Belongs to the universal stress protein A family.</text>
</comment>
<comment type="subcellular location">
    <subcellularLocation>
        <location evidence="1">Cytoplasm</location>
    </subcellularLocation>
</comment>
<feature type="domain" description="UspA" evidence="5">
    <location>
        <begin position="180"/>
        <end position="304"/>
    </location>
</feature>
<protein>
    <submittedName>
        <fullName evidence="6">Universal stress protein</fullName>
    </submittedName>
</protein>
<dbReference type="SUPFAM" id="SSF52402">
    <property type="entry name" value="Adenine nucleotide alpha hydrolases-like"/>
    <property type="match status" value="2"/>
</dbReference>
<evidence type="ECO:0000256" key="3">
    <source>
        <dbReference type="ARBA" id="ARBA00022490"/>
    </source>
</evidence>
<evidence type="ECO:0000313" key="7">
    <source>
        <dbReference type="Proteomes" id="UP000815846"/>
    </source>
</evidence>
<evidence type="ECO:0000256" key="1">
    <source>
        <dbReference type="ARBA" id="ARBA00004496"/>
    </source>
</evidence>
<sequence>MKSIESILVVMDSNSEHHAALVQGIKIAKKTSARLDLFLVVYNRQFVSHWNFNQSQLDSLKKEYLVSKVNWLKAFVPDIEAMGINVTIDVVWHSDISTAILAEVASNDTSMVIKSTKKDSLINKVFFTPNDWQLLEHCSVPLLLTKNISDYSYQKIVAMVNPDINNEPSDSLDTDIIDAALAMADFYDGKANVGHCYEPIDKELWQGLSSVSVEQGLAVGNFNEYSKATKLHHKKVFEKLLSQYNFETDNIHLIPGNPEDEIPVFSKEAKVDLFVMGMNDNGKFIGNTIEEVLGHIDCDVLSIRCRDREV</sequence>
<dbReference type="RefSeq" id="WP_101344375.1">
    <property type="nucleotide sequence ID" value="NZ_PJAI02000005.1"/>
</dbReference>
<proteinExistence type="inferred from homology"/>
<evidence type="ECO:0000313" key="6">
    <source>
        <dbReference type="EMBL" id="TYK66303.1"/>
    </source>
</evidence>
<dbReference type="Pfam" id="PF00582">
    <property type="entry name" value="Usp"/>
    <property type="match status" value="2"/>
</dbReference>
<gene>
    <name evidence="6" type="ORF">CWS31_006835</name>
</gene>
<dbReference type="Gene3D" id="3.40.50.12370">
    <property type="match status" value="1"/>
</dbReference>